<keyword evidence="3" id="KW-1185">Reference proteome</keyword>
<reference evidence="2 3" key="4">
    <citation type="journal article" date="2020" name="Sci. Rep.">
        <title>beta-carboline chemical signals induce reveromycin production through a LuxR family regulator in Streptomyces sp. SN-593.</title>
        <authorList>
            <person name="Panthee S."/>
            <person name="Kito N."/>
            <person name="Hayashi T."/>
            <person name="Shimizu T."/>
            <person name="Ishikawa J."/>
            <person name="Hamamoto H."/>
            <person name="Osada H."/>
            <person name="Takahashi S."/>
        </authorList>
    </citation>
    <scope>NUCLEOTIDE SEQUENCE [LARGE SCALE GENOMIC DNA]</scope>
    <source>
        <strain evidence="2 3">SN-593</strain>
    </source>
</reference>
<dbReference type="EMBL" id="AP018365">
    <property type="protein sequence ID" value="BBB00781.1"/>
    <property type="molecule type" value="Genomic_DNA"/>
</dbReference>
<dbReference type="Proteomes" id="UP000595703">
    <property type="component" value="Chromosome"/>
</dbReference>
<protein>
    <submittedName>
        <fullName evidence="2">Uncharacterized protein</fullName>
    </submittedName>
</protein>
<evidence type="ECO:0000256" key="1">
    <source>
        <dbReference type="SAM" id="Phobius"/>
    </source>
</evidence>
<keyword evidence="1" id="KW-1133">Transmembrane helix</keyword>
<keyword evidence="1" id="KW-0472">Membrane</keyword>
<dbReference type="AlphaFoldDB" id="A0A7U3UXV2"/>
<reference evidence="2 3" key="2">
    <citation type="journal article" date="2011" name="J. Antibiot.">
        <title>Furaquinocins I and J: novel polyketide isoprenoid hybrid compounds from Streptomyces reveromyceticus SN-593.</title>
        <authorList>
            <person name="Panthee S."/>
            <person name="Takahashi S."/>
            <person name="Takagi H."/>
            <person name="Nogawa T."/>
            <person name="Oowada E."/>
            <person name="Uramoto M."/>
            <person name="Osada H."/>
        </authorList>
    </citation>
    <scope>NUCLEOTIDE SEQUENCE [LARGE SCALE GENOMIC DNA]</scope>
    <source>
        <strain evidence="2 3">SN-593</strain>
    </source>
</reference>
<sequence length="100" mass="10108">MVIVIRQAATGGLAAGLMYGAGPWADRQRRNTGKEGTICRAFFGPAAAALRAVAASAVPVAVLVLLVSGCAVCVALVVLRGDHHAGELPAEGSGRKQTRG</sequence>
<reference evidence="2 3" key="3">
    <citation type="journal article" date="2011" name="Nat. Chem. Biol.">
        <title>Reveromycin A biosynthesis uses RevG and RevJ for stereospecific spiroacetal formation.</title>
        <authorList>
            <person name="Takahashi S."/>
            <person name="Toyoda A."/>
            <person name="Sekiyama Y."/>
            <person name="Takagi H."/>
            <person name="Nogawa T."/>
            <person name="Uramoto M."/>
            <person name="Suzuki R."/>
            <person name="Koshino H."/>
            <person name="Kumano T."/>
            <person name="Panthee S."/>
            <person name="Dairi T."/>
            <person name="Ishikawa J."/>
            <person name="Ikeda H."/>
            <person name="Sakaki Y."/>
            <person name="Osada H."/>
        </authorList>
    </citation>
    <scope>NUCLEOTIDE SEQUENCE [LARGE SCALE GENOMIC DNA]</scope>
    <source>
        <strain evidence="2 3">SN-593</strain>
    </source>
</reference>
<evidence type="ECO:0000313" key="3">
    <source>
        <dbReference type="Proteomes" id="UP000595703"/>
    </source>
</evidence>
<reference evidence="2 3" key="1">
    <citation type="journal article" date="2010" name="J. Bacteriol.">
        <title>Biochemical characterization of a novel indole prenyltransferase from Streptomyces sp. SN-593.</title>
        <authorList>
            <person name="Takahashi S."/>
            <person name="Takagi H."/>
            <person name="Toyoda A."/>
            <person name="Uramoto M."/>
            <person name="Nogawa T."/>
            <person name="Ueki M."/>
            <person name="Sakaki Y."/>
            <person name="Osada H."/>
        </authorList>
    </citation>
    <scope>NUCLEOTIDE SEQUENCE [LARGE SCALE GENOMIC DNA]</scope>
    <source>
        <strain evidence="2 3">SN-593</strain>
    </source>
</reference>
<gene>
    <name evidence="2" type="ORF">RVR_7918</name>
</gene>
<organism evidence="2 3">
    <name type="scientific">Actinacidiphila reveromycinica</name>
    <dbReference type="NCBI Taxonomy" id="659352"/>
    <lineage>
        <taxon>Bacteria</taxon>
        <taxon>Bacillati</taxon>
        <taxon>Actinomycetota</taxon>
        <taxon>Actinomycetes</taxon>
        <taxon>Kitasatosporales</taxon>
        <taxon>Streptomycetaceae</taxon>
        <taxon>Actinacidiphila</taxon>
    </lineage>
</organism>
<feature type="transmembrane region" description="Helical" evidence="1">
    <location>
        <begin position="60"/>
        <end position="79"/>
    </location>
</feature>
<dbReference type="KEGG" id="arev:RVR_7918"/>
<evidence type="ECO:0000313" key="2">
    <source>
        <dbReference type="EMBL" id="BBB00781.1"/>
    </source>
</evidence>
<name>A0A7U3UXV2_9ACTN</name>
<keyword evidence="1" id="KW-0812">Transmembrane</keyword>
<proteinExistence type="predicted"/>
<accession>A0A7U3UXV2</accession>